<comment type="caution">
    <text evidence="1">The sequence shown here is derived from an EMBL/GenBank/DDBJ whole genome shotgun (WGS) entry which is preliminary data.</text>
</comment>
<dbReference type="NCBIfam" id="TIGR03696">
    <property type="entry name" value="Rhs_assc_core"/>
    <property type="match status" value="1"/>
</dbReference>
<protein>
    <recommendedName>
        <fullName evidence="3">RHS repeat-associated core domain-containing protein</fullName>
    </recommendedName>
</protein>
<sequence length="337" mass="38449">MYFTIRYNGNGKKVGLHKQLDGTLSMDTTNYMYNGTTSDVMKEYGPKGQPLAEYYWANSQVNSRKMFGFHGDKTSGWPGNIRTRGGLLYYNYDATGNVLGVDDRVGDTVMNYRYDAFGNLFTDMPAPYNATGYTGKNYDPAAGLMDYSARWYSPTIGRFLTEDTVIGDLSNPQSLNRYAYVMNNPVNMVDPSGRVPEWVRNQEDYSLQYDQGGTTYVELWNYIAGSYQKQTSPTSLVETIQTDKFYKQTYQQTITESWEYDYKKYFGEFGKILIEETQTFSETNVLEWYNVITAKELMEQNAGEIASYGAPPNARVVYSSSTLDGLPFTYDMIYGQN</sequence>
<name>A0ABM9ER66_9BACI</name>
<dbReference type="InterPro" id="IPR050708">
    <property type="entry name" value="T6SS_VgrG/RHS"/>
</dbReference>
<gene>
    <name evidence="1" type="ORF">BACCIP111895_02282</name>
</gene>
<evidence type="ECO:0008006" key="3">
    <source>
        <dbReference type="Google" id="ProtNLM"/>
    </source>
</evidence>
<dbReference type="RefSeq" id="WP_248735396.1">
    <property type="nucleotide sequence ID" value="NZ_CALBWS010000013.1"/>
</dbReference>
<dbReference type="EMBL" id="CALBWS010000013">
    <property type="protein sequence ID" value="CAH2715098.1"/>
    <property type="molecule type" value="Genomic_DNA"/>
</dbReference>
<evidence type="ECO:0000313" key="2">
    <source>
        <dbReference type="Proteomes" id="UP000838308"/>
    </source>
</evidence>
<dbReference type="InterPro" id="IPR022385">
    <property type="entry name" value="Rhs_assc_core"/>
</dbReference>
<accession>A0ABM9ER66</accession>
<dbReference type="Proteomes" id="UP000838308">
    <property type="component" value="Unassembled WGS sequence"/>
</dbReference>
<proteinExistence type="predicted"/>
<dbReference type="PANTHER" id="PTHR32305">
    <property type="match status" value="1"/>
</dbReference>
<reference evidence="1" key="1">
    <citation type="submission" date="2022-04" db="EMBL/GenBank/DDBJ databases">
        <authorList>
            <person name="Criscuolo A."/>
        </authorList>
    </citation>
    <scope>NUCLEOTIDE SEQUENCE</scope>
    <source>
        <strain evidence="1">CIP111895</strain>
    </source>
</reference>
<dbReference type="PANTHER" id="PTHR32305:SF15">
    <property type="entry name" value="PROTEIN RHSA-RELATED"/>
    <property type="match status" value="1"/>
</dbReference>
<keyword evidence="2" id="KW-1185">Reference proteome</keyword>
<evidence type="ECO:0000313" key="1">
    <source>
        <dbReference type="EMBL" id="CAH2715098.1"/>
    </source>
</evidence>
<organism evidence="1 2">
    <name type="scientific">Neobacillus rhizosphaerae</name>
    <dbReference type="NCBI Taxonomy" id="2880965"/>
    <lineage>
        <taxon>Bacteria</taxon>
        <taxon>Bacillati</taxon>
        <taxon>Bacillota</taxon>
        <taxon>Bacilli</taxon>
        <taxon>Bacillales</taxon>
        <taxon>Bacillaceae</taxon>
        <taxon>Neobacillus</taxon>
    </lineage>
</organism>
<dbReference type="Gene3D" id="2.180.10.10">
    <property type="entry name" value="RHS repeat-associated core"/>
    <property type="match status" value="1"/>
</dbReference>